<keyword evidence="4 6" id="KW-1133">Transmembrane helix</keyword>
<evidence type="ECO:0000256" key="2">
    <source>
        <dbReference type="ARBA" id="ARBA00008053"/>
    </source>
</evidence>
<feature type="transmembrane region" description="Helical" evidence="6">
    <location>
        <begin position="704"/>
        <end position="723"/>
    </location>
</feature>
<evidence type="ECO:0000256" key="1">
    <source>
        <dbReference type="ARBA" id="ARBA00004308"/>
    </source>
</evidence>
<dbReference type="PANTHER" id="PTHR35791">
    <property type="entry name" value="UPF0754 MEMBRANE PROTEIN YHEB"/>
    <property type="match status" value="1"/>
</dbReference>
<sequence length="1410" mass="161633">MWKSLFLLVFQGISGGVAGYITNKYAVNMLFKEYTPLKLGGVIKKKKEKFIEEISELVERDIINAETLKAEISKKDLNNYIEQIAGTFFQTGLNESLGNTKLCEVTDFSNSILKSEEFARKNLNTNLPKLLDNIFVNVKLDDVLTENQISKIVDSSYDLLVQELENSDTLNEFISSFYKENSNITLSDIFSKEVQRNFTQNITKRVIEIIKEDILEDEEGCKLFFDKIFSAINIDVTLIKLQGLIGDYEINQFVTNSEEEEFTLKLFGKVNEFINSEKGKELIKNLMDEIFLIGKDIDFTVYEILPPEMEKSLTNFIETVIPKVMPYISEWISGNKESLDEMIEAAIDEAIKDVDGNIKKLIISKVRSALMGDISSKNNIVNKIINYLNDSFDGESYNKLANSIIDYLKSKKIKDIVALLENQNLFNSEKLAELIIKEFGVHGEKLLGTIIKSQFLKKIHNVFKFDLVKLFHEKIKPMLYENIFKNKAKLSEKINDITRDFINSKNNEVFNEKLSDLFTQDQVSNFSNNFAKLTNKSFVKNAPIYKTQIADFLSLNIKNLNLEGILKNYKADICELIVDKSMVVYKETVDKYKKYEITQLINTYFDSKTLSNLLINKGYPMLMDKLPDLLNGNIKKFASNNLKKYDEDEICNIVQDFMGGQLKPLSVFGAFLGVIVGVLYELIHPTILGNFGFASSLSDMAISCAVMAFIGYITNVIALWMIFHPYKENKIVSKIPFLKKFALGYIPAHKNEFAIGMAKLIDDELLNKEEINKVFKVKHNNMKSVLMMLVTNNNYQILINLLRDKKQDLSKYIYEKILKYCKHNSYLAKRISKAITNSKFNEFIKKDHVLNIVPNLVDKIKDIEDTLVQFAERKLSENNRVKDILPKGVSVGIQNYVETEMNTLISEKVQSTKNIDFVNKIIDNYSSTYDLEIQKSCKEIFSEELLFNIKNNMETRFETYVFNDLKIHVNDFAKQFLRSGLDENNTIGSMFNGKVKSIVDNNLYLLTSYITKKSINYVQNKQDDIALNVQETIKNELNFFEKMAYGAFGGDDIANKVVSIILNEKLPIMIKDETDKIISIAKVTLNDSVYPMKTSILKIKADEFNITILLDNVFEQFNKNNSAKQHIRNSGNLIMDSLIKAPIIEYLELCNLNSLDLVYKKFYNEVTIVKEDIYNNINNNSSELSQIMGELLNEKIAKPLFNSYNSLIFEGITSSDIKGSVKSILNLISSSKETEKYLGIFLEKAYDNTLSELSIEQIVDADILNKDIEKIIKSVFGNEVFNENNISLIKNIIQNAIDNKLDFITADTKDYLTDKTIEAGLYSISDYIVPILKEINLKNITNKQIELLNPKEIDILFNSFAGDFFNKLRIYGVWGFVFGINVGLSIILWALDWRYSKDPSKKDLNTLEDL</sequence>
<protein>
    <recommendedName>
        <fullName evidence="9">DUF445 family protein</fullName>
    </recommendedName>
</protein>
<name>A0ABM7T1E6_9CLOT</name>
<evidence type="ECO:0000256" key="3">
    <source>
        <dbReference type="ARBA" id="ARBA00022692"/>
    </source>
</evidence>
<evidence type="ECO:0000313" key="8">
    <source>
        <dbReference type="Proteomes" id="UP000824633"/>
    </source>
</evidence>
<feature type="transmembrane region" description="Helical" evidence="6">
    <location>
        <begin position="665"/>
        <end position="683"/>
    </location>
</feature>
<keyword evidence="3 6" id="KW-0812">Transmembrane</keyword>
<keyword evidence="8" id="KW-1185">Reference proteome</keyword>
<dbReference type="InterPro" id="IPR007383">
    <property type="entry name" value="DUF445"/>
</dbReference>
<evidence type="ECO:0000256" key="6">
    <source>
        <dbReference type="SAM" id="Phobius"/>
    </source>
</evidence>
<accession>A0ABM7T1E6</accession>
<dbReference type="EMBL" id="AP024849">
    <property type="protein sequence ID" value="BCZ44705.1"/>
    <property type="molecule type" value="Genomic_DNA"/>
</dbReference>
<reference evidence="8" key="1">
    <citation type="submission" date="2021-07" db="EMBL/GenBank/DDBJ databases">
        <title>Complete genome sequencing of a Clostridium isolate.</title>
        <authorList>
            <person name="Ueki A."/>
            <person name="Tonouchi A."/>
        </authorList>
    </citation>
    <scope>NUCLEOTIDE SEQUENCE [LARGE SCALE GENOMIC DNA]</scope>
    <source>
        <strain evidence="8">C5S11</strain>
    </source>
</reference>
<evidence type="ECO:0008006" key="9">
    <source>
        <dbReference type="Google" id="ProtNLM"/>
    </source>
</evidence>
<dbReference type="PANTHER" id="PTHR35791:SF1">
    <property type="entry name" value="UPF0754 MEMBRANE PROTEIN YHEB"/>
    <property type="match status" value="1"/>
</dbReference>
<evidence type="ECO:0000256" key="4">
    <source>
        <dbReference type="ARBA" id="ARBA00022989"/>
    </source>
</evidence>
<organism evidence="7 8">
    <name type="scientific">Clostridium gelidum</name>
    <dbReference type="NCBI Taxonomy" id="704125"/>
    <lineage>
        <taxon>Bacteria</taxon>
        <taxon>Bacillati</taxon>
        <taxon>Bacillota</taxon>
        <taxon>Clostridia</taxon>
        <taxon>Eubacteriales</taxon>
        <taxon>Clostridiaceae</taxon>
        <taxon>Clostridium</taxon>
    </lineage>
</organism>
<dbReference type="Proteomes" id="UP000824633">
    <property type="component" value="Chromosome"/>
</dbReference>
<dbReference type="Pfam" id="PF04286">
    <property type="entry name" value="DUF445"/>
    <property type="match status" value="2"/>
</dbReference>
<dbReference type="RefSeq" id="WP_224036364.1">
    <property type="nucleotide sequence ID" value="NZ_AP024849.1"/>
</dbReference>
<gene>
    <name evidence="7" type="ORF">psyc5s11_07720</name>
</gene>
<evidence type="ECO:0000256" key="5">
    <source>
        <dbReference type="ARBA" id="ARBA00023136"/>
    </source>
</evidence>
<proteinExistence type="inferred from homology"/>
<feature type="transmembrane region" description="Helical" evidence="6">
    <location>
        <begin position="1371"/>
        <end position="1391"/>
    </location>
</feature>
<evidence type="ECO:0000313" key="7">
    <source>
        <dbReference type="EMBL" id="BCZ44705.1"/>
    </source>
</evidence>
<keyword evidence="5 6" id="KW-0472">Membrane</keyword>
<comment type="subcellular location">
    <subcellularLocation>
        <location evidence="1">Endomembrane system</location>
    </subcellularLocation>
</comment>
<comment type="similarity">
    <text evidence="2">Belongs to the UPF0754 family.</text>
</comment>